<feature type="transmembrane region" description="Helical" evidence="1">
    <location>
        <begin position="133"/>
        <end position="154"/>
    </location>
</feature>
<keyword evidence="1" id="KW-1133">Transmembrane helix</keyword>
<name>A0A6L6QP23_9BURK</name>
<dbReference type="EMBL" id="WNKX01000020">
    <property type="protein sequence ID" value="MTW13273.1"/>
    <property type="molecule type" value="Genomic_DNA"/>
</dbReference>
<feature type="transmembrane region" description="Helical" evidence="1">
    <location>
        <begin position="86"/>
        <end position="113"/>
    </location>
</feature>
<reference evidence="2 3" key="1">
    <citation type="submission" date="2019-11" db="EMBL/GenBank/DDBJ databases">
        <title>Type strains purchased from KCTC, JCM and DSMZ.</title>
        <authorList>
            <person name="Lu H."/>
        </authorList>
    </citation>
    <scope>NUCLEOTIDE SEQUENCE [LARGE SCALE GENOMIC DNA]</scope>
    <source>
        <strain evidence="2 3">JCM 31587</strain>
    </source>
</reference>
<comment type="caution">
    <text evidence="2">The sequence shown here is derived from an EMBL/GenBank/DDBJ whole genome shotgun (WGS) entry which is preliminary data.</text>
</comment>
<gene>
    <name evidence="2" type="ORF">GM658_21940</name>
</gene>
<evidence type="ECO:0000313" key="3">
    <source>
        <dbReference type="Proteomes" id="UP000472320"/>
    </source>
</evidence>
<accession>A0A6L6QP23</accession>
<evidence type="ECO:0000313" key="2">
    <source>
        <dbReference type="EMBL" id="MTW13273.1"/>
    </source>
</evidence>
<protein>
    <submittedName>
        <fullName evidence="2">Uncharacterized protein</fullName>
    </submittedName>
</protein>
<dbReference type="Proteomes" id="UP000472320">
    <property type="component" value="Unassembled WGS sequence"/>
</dbReference>
<keyword evidence="1" id="KW-0472">Membrane</keyword>
<dbReference type="AlphaFoldDB" id="A0A6L6QP23"/>
<dbReference type="OrthoDB" id="8777800at2"/>
<proteinExistence type="predicted"/>
<dbReference type="RefSeq" id="WP_155456190.1">
    <property type="nucleotide sequence ID" value="NZ_WNKX01000020.1"/>
</dbReference>
<keyword evidence="1" id="KW-0812">Transmembrane</keyword>
<keyword evidence="3" id="KW-1185">Reference proteome</keyword>
<evidence type="ECO:0000256" key="1">
    <source>
        <dbReference type="SAM" id="Phobius"/>
    </source>
</evidence>
<sequence length="159" mass="17317">MTPQQFVGTAVRLFSIFLMLVAFTSFLFVQTAGGANGQQAIYLYLIPLAYLAVSLLLWFFPMTVAHALVPRTSHTNTINLQSREMMIVGSVILGLWAVLASVPQLASLFVLVAGNEGALTYLDGGRKVEFLALLLRSLLGFFLIVRPTLVANLAGRRAD</sequence>
<feature type="transmembrane region" description="Helical" evidence="1">
    <location>
        <begin position="12"/>
        <end position="29"/>
    </location>
</feature>
<feature type="transmembrane region" description="Helical" evidence="1">
    <location>
        <begin position="41"/>
        <end position="65"/>
    </location>
</feature>
<organism evidence="2 3">
    <name type="scientific">Massilia eburnea</name>
    <dbReference type="NCBI Taxonomy" id="1776165"/>
    <lineage>
        <taxon>Bacteria</taxon>
        <taxon>Pseudomonadati</taxon>
        <taxon>Pseudomonadota</taxon>
        <taxon>Betaproteobacteria</taxon>
        <taxon>Burkholderiales</taxon>
        <taxon>Oxalobacteraceae</taxon>
        <taxon>Telluria group</taxon>
        <taxon>Massilia</taxon>
    </lineage>
</organism>